<dbReference type="Pfam" id="PF14574">
    <property type="entry name" value="RACo_C_ter"/>
    <property type="match status" value="1"/>
</dbReference>
<dbReference type="InterPro" id="IPR052911">
    <property type="entry name" value="Corrinoid_activation_enz"/>
</dbReference>
<dbReference type="SUPFAM" id="SSF54292">
    <property type="entry name" value="2Fe-2S ferredoxin-like"/>
    <property type="match status" value="1"/>
</dbReference>
<dbReference type="InterPro" id="IPR001041">
    <property type="entry name" value="2Fe-2S_ferredoxin-type"/>
</dbReference>
<dbReference type="OrthoDB" id="9810588at2"/>
<feature type="domain" description="2Fe-2S ferredoxin-type" evidence="1">
    <location>
        <begin position="1"/>
        <end position="85"/>
    </location>
</feature>
<dbReference type="InterPro" id="IPR012675">
    <property type="entry name" value="Beta-grasp_dom_sf"/>
</dbReference>
<gene>
    <name evidence="2" type="ORF">CTDIVETGP_1360</name>
</gene>
<dbReference type="Proteomes" id="UP000019482">
    <property type="component" value="Unassembled WGS sequence"/>
</dbReference>
<dbReference type="Pfam" id="PF17651">
    <property type="entry name" value="Raco_middle"/>
    <property type="match status" value="1"/>
</dbReference>
<dbReference type="EMBL" id="CBXI010000023">
    <property type="protein sequence ID" value="CDL91290.1"/>
    <property type="molecule type" value="Genomic_DNA"/>
</dbReference>
<dbReference type="Gene3D" id="3.10.20.30">
    <property type="match status" value="1"/>
</dbReference>
<accession>W6N5H0</accession>
<dbReference type="GeneID" id="29420932"/>
<name>W6N5H0_CLOTY</name>
<dbReference type="InterPro" id="IPR027980">
    <property type="entry name" value="RACo_C"/>
</dbReference>
<dbReference type="PROSITE" id="PS51085">
    <property type="entry name" value="2FE2S_FER_2"/>
    <property type="match status" value="1"/>
</dbReference>
<dbReference type="RefSeq" id="WP_017894660.1">
    <property type="nucleotide sequence ID" value="NZ_CBXI010000023.1"/>
</dbReference>
<dbReference type="Pfam" id="PF00111">
    <property type="entry name" value="Fer2"/>
    <property type="match status" value="1"/>
</dbReference>
<evidence type="ECO:0000313" key="2">
    <source>
        <dbReference type="EMBL" id="CDL91290.1"/>
    </source>
</evidence>
<dbReference type="InterPro" id="IPR036010">
    <property type="entry name" value="2Fe-2S_ferredoxin-like_sf"/>
</dbReference>
<dbReference type="AlphaFoldDB" id="W6N5H0"/>
<dbReference type="PANTHER" id="PTHR42895">
    <property type="entry name" value="IRON-SULFUR CLUSTER-BINDING PROTEIN-RELATED"/>
    <property type="match status" value="1"/>
</dbReference>
<dbReference type="PANTHER" id="PTHR42895:SF2">
    <property type="entry name" value="IRON-SULFUR CLUSTER PROTEIN"/>
    <property type="match status" value="1"/>
</dbReference>
<dbReference type="GO" id="GO:0051536">
    <property type="term" value="F:iron-sulfur cluster binding"/>
    <property type="evidence" value="ECO:0007669"/>
    <property type="project" value="InterPro"/>
</dbReference>
<evidence type="ECO:0000259" key="1">
    <source>
        <dbReference type="PROSITE" id="PS51085"/>
    </source>
</evidence>
<sequence>MNLKIIKYDKTYSIKYNSQKTILENLIDNNIKISAPCNGHGTCGKCKIHLIDGKVNTKVKNNNNDYLACQTYAEDDCTISLSKVESQSFSVLKDFKVNQVDIDPEIKKVSLKIDRNSLGNKSLTESVNIKLNTNYKFTLKALRKLSTLINESSVKQADCSFYKDSQIHMVCSEDQVIDIFNNKEDSNTYGIAVDIGTTTIVMSLVDIASGREINYTSLLNSQRQFGADVVSRIQYSMENSLEEISRCVKDDIIEGVEKLIDESNIKRQSIYELSISANNVMQHLLMGLFCDSIALYPFNTVTNDIVEMEFNELFKSRMLNCKVSVLPSISAYVGADIVSGLTACDFGKTEDICMLVDIGTNGEMALGNKERILCTSTAAGPAFEGANIENGVGSIGGAISSVKIDKNNIYYDTIGNKPALGICGSGIVDITAELFKNKIIDKTGKFDDNKLKNSFINITGDKEDEVDIVFTQKDIREIQMAKSAIRSGIEILIKKFNCSYDEIKKVYIAGGFGSKINLKNAAAIGLVPENILSKVELVGNSSLSGAVQYMLNKNTKRDMQHIIDIAENIDISMDDEFNRQFIDNMSF</sequence>
<comment type="caution">
    <text evidence="2">The sequence shown here is derived from an EMBL/GenBank/DDBJ whole genome shotgun (WGS) entry which is preliminary data.</text>
</comment>
<dbReference type="CDD" id="cd00207">
    <property type="entry name" value="fer2"/>
    <property type="match status" value="1"/>
</dbReference>
<dbReference type="InterPro" id="IPR042259">
    <property type="entry name" value="Raco-like_middle_sf"/>
</dbReference>
<organism evidence="2 3">
    <name type="scientific">Clostridium tyrobutyricum DIVETGP</name>
    <dbReference type="NCBI Taxonomy" id="1408889"/>
    <lineage>
        <taxon>Bacteria</taxon>
        <taxon>Bacillati</taxon>
        <taxon>Bacillota</taxon>
        <taxon>Clostridia</taxon>
        <taxon>Eubacteriales</taxon>
        <taxon>Clostridiaceae</taxon>
        <taxon>Clostridium</taxon>
    </lineage>
</organism>
<keyword evidence="3" id="KW-1185">Reference proteome</keyword>
<proteinExistence type="predicted"/>
<dbReference type="Gene3D" id="3.30.420.480">
    <property type="entry name" value="Domain of unknown function (DUF4445)"/>
    <property type="match status" value="1"/>
</dbReference>
<evidence type="ECO:0000313" key="3">
    <source>
        <dbReference type="Proteomes" id="UP000019482"/>
    </source>
</evidence>
<reference evidence="2 3" key="1">
    <citation type="journal article" date="2015" name="Genome Announc.">
        <title>Draft Genome Sequence of Clostridium tyrobutyricum Strain DIVETGP, Isolated from Cow's Milk for Grana Padano Production.</title>
        <authorList>
            <person name="Soggiu A."/>
            <person name="Piras C."/>
            <person name="Gaiarsa S."/>
            <person name="Sassera D."/>
            <person name="Roncada P."/>
            <person name="Bendixen E."/>
            <person name="Brasca M."/>
            <person name="Bonizzi L."/>
        </authorList>
    </citation>
    <scope>NUCLEOTIDE SEQUENCE [LARGE SCALE GENOMIC DNA]</scope>
    <source>
        <strain evidence="2 3">DIVETGP</strain>
    </source>
</reference>
<protein>
    <submittedName>
        <fullName evidence="2">Ferredoxin</fullName>
    </submittedName>
</protein>
<dbReference type="InterPro" id="IPR041414">
    <property type="entry name" value="Raco-like_middle"/>
</dbReference>